<keyword evidence="12" id="KW-0594">Phospholipid biosynthesis</keyword>
<feature type="domain" description="Ubiquitin-like" evidence="18">
    <location>
        <begin position="1144"/>
        <end position="1217"/>
    </location>
</feature>
<dbReference type="SUPFAM" id="SSF48371">
    <property type="entry name" value="ARM repeat"/>
    <property type="match status" value="1"/>
</dbReference>
<dbReference type="InterPro" id="IPR029071">
    <property type="entry name" value="Ubiquitin-like_domsf"/>
</dbReference>
<dbReference type="PROSITE" id="PS00299">
    <property type="entry name" value="UBIQUITIN_1"/>
    <property type="match status" value="1"/>
</dbReference>
<dbReference type="PANTHER" id="PTHR48182">
    <property type="entry name" value="PROTEIN SERAC1"/>
    <property type="match status" value="1"/>
</dbReference>
<organism evidence="19 20">
    <name type="scientific">Dichotomopilus funicola</name>
    <dbReference type="NCBI Taxonomy" id="1934379"/>
    <lineage>
        <taxon>Eukaryota</taxon>
        <taxon>Fungi</taxon>
        <taxon>Dikarya</taxon>
        <taxon>Ascomycota</taxon>
        <taxon>Pezizomycotina</taxon>
        <taxon>Sordariomycetes</taxon>
        <taxon>Sordariomycetidae</taxon>
        <taxon>Sordariales</taxon>
        <taxon>Chaetomiaceae</taxon>
        <taxon>Dichotomopilus</taxon>
    </lineage>
</organism>
<feature type="region of interest" description="Disordered" evidence="17">
    <location>
        <begin position="9"/>
        <end position="60"/>
    </location>
</feature>
<dbReference type="GO" id="GO:0005739">
    <property type="term" value="C:mitochondrion"/>
    <property type="evidence" value="ECO:0007669"/>
    <property type="project" value="UniProtKB-SubCell"/>
</dbReference>
<feature type="compositionally biased region" description="Acidic residues" evidence="17">
    <location>
        <begin position="1429"/>
        <end position="1439"/>
    </location>
</feature>
<evidence type="ECO:0000256" key="2">
    <source>
        <dbReference type="ARBA" id="ARBA00004173"/>
    </source>
</evidence>
<evidence type="ECO:0000256" key="10">
    <source>
        <dbReference type="ARBA" id="ARBA00023128"/>
    </source>
</evidence>
<evidence type="ECO:0000256" key="9">
    <source>
        <dbReference type="ARBA" id="ARBA00023098"/>
    </source>
</evidence>
<dbReference type="InterPro" id="IPR052374">
    <property type="entry name" value="SERAC1"/>
</dbReference>
<dbReference type="GO" id="GO:0008654">
    <property type="term" value="P:phospholipid biosynthetic process"/>
    <property type="evidence" value="ECO:0007669"/>
    <property type="project" value="UniProtKB-KW"/>
</dbReference>
<dbReference type="PROSITE" id="PS50053">
    <property type="entry name" value="UBIQUITIN_2"/>
    <property type="match status" value="3"/>
</dbReference>
<evidence type="ECO:0000313" key="19">
    <source>
        <dbReference type="EMBL" id="KAK4139151.1"/>
    </source>
</evidence>
<dbReference type="Gene3D" id="3.40.50.1820">
    <property type="entry name" value="alpha/beta hydrolase"/>
    <property type="match status" value="1"/>
</dbReference>
<dbReference type="InterPro" id="IPR019954">
    <property type="entry name" value="Ubiquitin_CS"/>
</dbReference>
<dbReference type="Gene3D" id="3.10.20.90">
    <property type="entry name" value="Phosphatidylinositol 3-kinase Catalytic Subunit, Chain A, domain 1"/>
    <property type="match status" value="1"/>
</dbReference>
<dbReference type="PRINTS" id="PR00348">
    <property type="entry name" value="UBIQUITIN"/>
</dbReference>
<evidence type="ECO:0000256" key="11">
    <source>
        <dbReference type="ARBA" id="ARBA00023136"/>
    </source>
</evidence>
<evidence type="ECO:0000256" key="12">
    <source>
        <dbReference type="ARBA" id="ARBA00023209"/>
    </source>
</evidence>
<dbReference type="GO" id="GO:0005783">
    <property type="term" value="C:endoplasmic reticulum"/>
    <property type="evidence" value="ECO:0007669"/>
    <property type="project" value="UniProtKB-SubCell"/>
</dbReference>
<keyword evidence="7" id="KW-0256">Endoplasmic reticulum</keyword>
<dbReference type="InterPro" id="IPR000626">
    <property type="entry name" value="Ubiquitin-like_dom"/>
</dbReference>
<dbReference type="GeneID" id="87819056"/>
<evidence type="ECO:0000256" key="8">
    <source>
        <dbReference type="ARBA" id="ARBA00022989"/>
    </source>
</evidence>
<evidence type="ECO:0000256" key="3">
    <source>
        <dbReference type="ARBA" id="ARBA00004240"/>
    </source>
</evidence>
<dbReference type="InterPro" id="IPR007751">
    <property type="entry name" value="DUF676_lipase-like"/>
</dbReference>
<evidence type="ECO:0000256" key="4">
    <source>
        <dbReference type="ARBA" id="ARBA00007920"/>
    </source>
</evidence>
<comment type="similarity">
    <text evidence="4">Belongs to the putative lipase ROG1 family.</text>
</comment>
<dbReference type="InterPro" id="IPR019956">
    <property type="entry name" value="Ubiquitin_dom"/>
</dbReference>
<dbReference type="Pfam" id="PF05057">
    <property type="entry name" value="DUF676"/>
    <property type="match status" value="1"/>
</dbReference>
<keyword evidence="8" id="KW-1133">Transmembrane helix</keyword>
<keyword evidence="13" id="KW-1208">Phospholipid metabolism</keyword>
<dbReference type="InterPro" id="IPR016024">
    <property type="entry name" value="ARM-type_fold"/>
</dbReference>
<protein>
    <recommendedName>
        <fullName evidence="15">Protein SERAC1</fullName>
    </recommendedName>
    <alternativeName>
        <fullName evidence="16">Serine active site-containing protein 1</fullName>
    </alternativeName>
</protein>
<keyword evidence="5" id="KW-0444">Lipid biosynthesis</keyword>
<name>A0AAN6UUP4_9PEZI</name>
<dbReference type="GO" id="GO:0016020">
    <property type="term" value="C:membrane"/>
    <property type="evidence" value="ECO:0007669"/>
    <property type="project" value="UniProtKB-SubCell"/>
</dbReference>
<keyword evidence="9" id="KW-0443">Lipid metabolism</keyword>
<accession>A0AAN6UUP4</accession>
<feature type="region of interest" description="Disordered" evidence="17">
    <location>
        <begin position="707"/>
        <end position="742"/>
    </location>
</feature>
<feature type="compositionally biased region" description="Low complexity" evidence="17">
    <location>
        <begin position="41"/>
        <end position="58"/>
    </location>
</feature>
<feature type="region of interest" description="Disordered" evidence="17">
    <location>
        <begin position="1425"/>
        <end position="1446"/>
    </location>
</feature>
<keyword evidence="11" id="KW-0472">Membrane</keyword>
<evidence type="ECO:0000259" key="18">
    <source>
        <dbReference type="PROSITE" id="PS50053"/>
    </source>
</evidence>
<evidence type="ECO:0000256" key="15">
    <source>
        <dbReference type="ARBA" id="ARBA00040991"/>
    </source>
</evidence>
<reference evidence="19" key="1">
    <citation type="journal article" date="2023" name="Mol. Phylogenet. Evol.">
        <title>Genome-scale phylogeny and comparative genomics of the fungal order Sordariales.</title>
        <authorList>
            <person name="Hensen N."/>
            <person name="Bonometti L."/>
            <person name="Westerberg I."/>
            <person name="Brannstrom I.O."/>
            <person name="Guillou S."/>
            <person name="Cros-Aarteil S."/>
            <person name="Calhoun S."/>
            <person name="Haridas S."/>
            <person name="Kuo A."/>
            <person name="Mondo S."/>
            <person name="Pangilinan J."/>
            <person name="Riley R."/>
            <person name="LaButti K."/>
            <person name="Andreopoulos B."/>
            <person name="Lipzen A."/>
            <person name="Chen C."/>
            <person name="Yan M."/>
            <person name="Daum C."/>
            <person name="Ng V."/>
            <person name="Clum A."/>
            <person name="Steindorff A."/>
            <person name="Ohm R.A."/>
            <person name="Martin F."/>
            <person name="Silar P."/>
            <person name="Natvig D.O."/>
            <person name="Lalanne C."/>
            <person name="Gautier V."/>
            <person name="Ament-Velasquez S.L."/>
            <person name="Kruys A."/>
            <person name="Hutchinson M.I."/>
            <person name="Powell A.J."/>
            <person name="Barry K."/>
            <person name="Miller A.N."/>
            <person name="Grigoriev I.V."/>
            <person name="Debuchy R."/>
            <person name="Gladieux P."/>
            <person name="Hiltunen Thoren M."/>
            <person name="Johannesson H."/>
        </authorList>
    </citation>
    <scope>NUCLEOTIDE SEQUENCE</scope>
    <source>
        <strain evidence="19">CBS 141.50</strain>
    </source>
</reference>
<comment type="similarity">
    <text evidence="14">Belongs to the SERAC1 family.</text>
</comment>
<dbReference type="EMBL" id="MU853688">
    <property type="protein sequence ID" value="KAK4139151.1"/>
    <property type="molecule type" value="Genomic_DNA"/>
</dbReference>
<evidence type="ECO:0000256" key="17">
    <source>
        <dbReference type="SAM" id="MobiDB-lite"/>
    </source>
</evidence>
<reference evidence="19" key="2">
    <citation type="submission" date="2023-05" db="EMBL/GenBank/DDBJ databases">
        <authorList>
            <consortium name="Lawrence Berkeley National Laboratory"/>
            <person name="Steindorff A."/>
            <person name="Hensen N."/>
            <person name="Bonometti L."/>
            <person name="Westerberg I."/>
            <person name="Brannstrom I.O."/>
            <person name="Guillou S."/>
            <person name="Cros-Aarteil S."/>
            <person name="Calhoun S."/>
            <person name="Haridas S."/>
            <person name="Kuo A."/>
            <person name="Mondo S."/>
            <person name="Pangilinan J."/>
            <person name="Riley R."/>
            <person name="Labutti K."/>
            <person name="Andreopoulos B."/>
            <person name="Lipzen A."/>
            <person name="Chen C."/>
            <person name="Yanf M."/>
            <person name="Daum C."/>
            <person name="Ng V."/>
            <person name="Clum A."/>
            <person name="Ohm R."/>
            <person name="Martin F."/>
            <person name="Silar P."/>
            <person name="Natvig D."/>
            <person name="Lalanne C."/>
            <person name="Gautier V."/>
            <person name="Ament-Velasquez S.L."/>
            <person name="Kruys A."/>
            <person name="Hutchinson M.I."/>
            <person name="Powell A.J."/>
            <person name="Barry K."/>
            <person name="Miller A.N."/>
            <person name="Grigoriev I.V."/>
            <person name="Debuchy R."/>
            <person name="Gladieux P."/>
            <person name="Thoren M.H."/>
            <person name="Johannesson H."/>
        </authorList>
    </citation>
    <scope>NUCLEOTIDE SEQUENCE</scope>
    <source>
        <strain evidence="19">CBS 141.50</strain>
    </source>
</reference>
<dbReference type="Gene3D" id="1.25.10.10">
    <property type="entry name" value="Leucine-rich Repeat Variant"/>
    <property type="match status" value="1"/>
</dbReference>
<evidence type="ECO:0000256" key="13">
    <source>
        <dbReference type="ARBA" id="ARBA00023264"/>
    </source>
</evidence>
<proteinExistence type="inferred from homology"/>
<evidence type="ECO:0000256" key="16">
    <source>
        <dbReference type="ARBA" id="ARBA00041701"/>
    </source>
</evidence>
<feature type="compositionally biased region" description="Polar residues" evidence="17">
    <location>
        <begin position="20"/>
        <end position="30"/>
    </location>
</feature>
<evidence type="ECO:0000256" key="5">
    <source>
        <dbReference type="ARBA" id="ARBA00022516"/>
    </source>
</evidence>
<dbReference type="PANTHER" id="PTHR48182:SF2">
    <property type="entry name" value="PROTEIN SERAC1"/>
    <property type="match status" value="1"/>
</dbReference>
<dbReference type="SUPFAM" id="SSF53474">
    <property type="entry name" value="alpha/beta-Hydrolases"/>
    <property type="match status" value="1"/>
</dbReference>
<keyword evidence="10" id="KW-0496">Mitochondrion</keyword>
<evidence type="ECO:0000256" key="14">
    <source>
        <dbReference type="ARBA" id="ARBA00038024"/>
    </source>
</evidence>
<keyword evidence="20" id="KW-1185">Reference proteome</keyword>
<comment type="subcellular location">
    <subcellularLocation>
        <location evidence="3">Endoplasmic reticulum</location>
    </subcellularLocation>
    <subcellularLocation>
        <location evidence="1">Membrane</location>
        <topology evidence="1">Single-pass membrane protein</topology>
    </subcellularLocation>
    <subcellularLocation>
        <location evidence="2">Mitochondrion</location>
    </subcellularLocation>
</comment>
<sequence length="1733" mass="191853">MKAIVKGLMSGKKGVIDPNPTGTTDNSRNTEWPGDADNMAQTPQTQPPRTQKSQPSSSVSHDFELEPHGLFVLYPTPEVYVQASALELDFWLEDFLPDAFPKARIMTFGYDSGLAFNRSKAGVESFARDLLNRLRMLRSSYEAKHRPLVFIAHSLGGILVKNALVIAHDAADFYGDILNSTKGIIFMATPHRGSELVPWALLLSNIVNVVSFGLGIKKSLLRNIDRDSDMLAEVSRRFAHRATKLRLMSFVEQQIERPLTTLVVPEYSAVLNVHNEMIIPMNAHHRSICRFRSQQDQGYLLIEAAIREIVYQANEDTHPSVLLGSTIKDPIDVQPTAATVIASLNSVSTNSSKRAIIDRSFASRSPSAPFPESFGTSASSLATDSSTLPVRMSDSTRPSTRSSVVPSIFTKHNAEISSPAIGPVFPFETVKVQISGLRKKLNLRNYAADRTCSNVLHLPSGTPLSKLGLLLPGIKPVFSFKFKGQETAIPPIWRDMSTTPVQVTAGRPCYDRSRGLKINQTQQIAAFFSRVFPDPLEAKLDWEADYEDSSPFSRVSSESITVGRGGEPQLVISFQRTIRIPEDSKDYDLPPGLGRVPLFNIHPFSGMLPPEMVAQGGLFMPMYQFEAVWIQFQYKSELDRKKFVIRPFLGGVNGISGEASVGNMGSVLRRPNTPKQDYIVLPEQRWLDGVATRPGIVKQFVATAMVPPQRGPPREQRVSCGTGRVKLHGKSRRDDTDEETQGPIGASIEWQVTGGDEVGGLQLQIIPTFDLEKMCVSSAKNYTGSEFNRPQGARKFDVLKTPEEEGLLVGDMIHVKDLNHVPQERDKLLGDLLSEAPVPLTAQDVIELEAERDRVAQWIVNVGLYDKPDTTVTLLFEEDDAWDEVVAIVQDKMQSDGSLCFVSTARNGVRGLAPLGSWFDLSALKRNIDNKAPSGLNSEEAQRLQNPQQQSLVWVPPGASGLRFLCVVSSDWKISPRYGGKNPVYRMYIALEESATTAELRKEIEKATGLSTSAYEISSYRSAAHADTWTVLSGRIDMATFSSPTFDLVYSPYRDGKQGKGPIRIHITPEDSIEAVTIECEPDCTFDELGDRIQQEVMDIPRRAQRLYSGKTYLDPVEAGRYTLSSLRIMDGDTLRLERPLHGVYVMTLTGKKLVVKCDLSSTVENLKTRIRDKEGIPVDMQRLIFEGKQLVDVHVLSDYNIQNESLLHLVLTLRGGGASVFVRYNGQVERISIVHKTIADIKLALHKRLGIPVEKQALFYNGALVHEGESPNAYAEKHLDLAALPESHPQRLAVGAGGSIVQRIERDTTRDPRVWDVSAARILNVQIIDARTFRIVTGLNPPPSPVSAETYREWELPLYQFNMDDKAKEHGIDPGQWGSILGVAEVSEGKLRRERNKKAGAMSQEGTVMKEVRWGLRRDGGWGRLDDGDLGEEDEEGESGGGEGGEAVCWDQSLEFPVVLLAVDDSVPRFRSIAELSLSVECVEAVVALARDKGKSEDEDRHVRPAALEVLGAQPSLSSERLEVVAALFVKDEDSSVKWAALKVFEGQSSLSHVPCTAIAELLEDESWYLRRQVLETLKARSSVLDERLEALVVAFLGVEVRERVALVALEVLQTQPSLSDKCLAAVAALLEDKNEVQSIKWAALSVLRRHDEGYSALLRGPSSGSLIQAFLSGNFEEQWSWYVEDGASWINGPDGVRNAGIDDMEMFKDMVMEAWPCGIPLQRASEEGDIW</sequence>
<dbReference type="Pfam" id="PF00240">
    <property type="entry name" value="ubiquitin"/>
    <property type="match status" value="1"/>
</dbReference>
<evidence type="ECO:0000256" key="7">
    <source>
        <dbReference type="ARBA" id="ARBA00022824"/>
    </source>
</evidence>
<dbReference type="InterPro" id="IPR029058">
    <property type="entry name" value="AB_hydrolase_fold"/>
</dbReference>
<dbReference type="SUPFAM" id="SSF54236">
    <property type="entry name" value="Ubiquitin-like"/>
    <property type="match status" value="3"/>
</dbReference>
<gene>
    <name evidence="19" type="ORF">C8A04DRAFT_33378</name>
</gene>
<comment type="caution">
    <text evidence="19">The sequence shown here is derived from an EMBL/GenBank/DDBJ whole genome shotgun (WGS) entry which is preliminary data.</text>
</comment>
<evidence type="ECO:0000256" key="6">
    <source>
        <dbReference type="ARBA" id="ARBA00022692"/>
    </source>
</evidence>
<dbReference type="RefSeq" id="XP_062632522.1">
    <property type="nucleotide sequence ID" value="XM_062782443.1"/>
</dbReference>
<feature type="domain" description="Ubiquitin-like" evidence="18">
    <location>
        <begin position="1063"/>
        <end position="1137"/>
    </location>
</feature>
<dbReference type="Proteomes" id="UP001302676">
    <property type="component" value="Unassembled WGS sequence"/>
</dbReference>
<evidence type="ECO:0000256" key="1">
    <source>
        <dbReference type="ARBA" id="ARBA00004167"/>
    </source>
</evidence>
<evidence type="ECO:0000313" key="20">
    <source>
        <dbReference type="Proteomes" id="UP001302676"/>
    </source>
</evidence>
<feature type="domain" description="Ubiquitin-like" evidence="18">
    <location>
        <begin position="1237"/>
        <end position="1275"/>
    </location>
</feature>
<keyword evidence="6" id="KW-0812">Transmembrane</keyword>
<dbReference type="InterPro" id="IPR011989">
    <property type="entry name" value="ARM-like"/>
</dbReference>
<dbReference type="SMART" id="SM00213">
    <property type="entry name" value="UBQ"/>
    <property type="match status" value="2"/>
</dbReference>
<dbReference type="CDD" id="cd17039">
    <property type="entry name" value="Ubl_ubiquitin_like"/>
    <property type="match status" value="1"/>
</dbReference>